<name>A0A388SFV6_9BURK</name>
<comment type="caution">
    <text evidence="1">The sequence shown here is derived from an EMBL/GenBank/DDBJ whole genome shotgun (WGS) entry which is preliminary data.</text>
</comment>
<keyword evidence="2" id="KW-1185">Reference proteome</keyword>
<evidence type="ECO:0000313" key="1">
    <source>
        <dbReference type="EMBL" id="GBO94339.1"/>
    </source>
</evidence>
<dbReference type="EMBL" id="BGZJ01000001">
    <property type="protein sequence ID" value="GBO94339.1"/>
    <property type="molecule type" value="Genomic_DNA"/>
</dbReference>
<accession>A0A388SFV6</accession>
<dbReference type="AlphaFoldDB" id="A0A388SFV6"/>
<organism evidence="1 2">
    <name type="scientific">Mesosutterella multiformis</name>
    <dbReference type="NCBI Taxonomy" id="2259133"/>
    <lineage>
        <taxon>Bacteria</taxon>
        <taxon>Pseudomonadati</taxon>
        <taxon>Pseudomonadota</taxon>
        <taxon>Betaproteobacteria</taxon>
        <taxon>Burkholderiales</taxon>
        <taxon>Sutterellaceae</taxon>
        <taxon>Mesosutterella</taxon>
    </lineage>
</organism>
<dbReference type="Proteomes" id="UP000266091">
    <property type="component" value="Unassembled WGS sequence"/>
</dbReference>
<proteinExistence type="predicted"/>
<evidence type="ECO:0000313" key="2">
    <source>
        <dbReference type="Proteomes" id="UP000266091"/>
    </source>
</evidence>
<reference evidence="1 2" key="1">
    <citation type="journal article" date="2018" name="Int. J. Syst. Evol. Microbiol.">
        <title>Mesosutterella multiformis gen. nov., sp. nov., a member of the family Sutterellaceae and Sutterella megalosphaeroides sp. nov., isolated from human faeces.</title>
        <authorList>
            <person name="Sakamoto M."/>
            <person name="Ikeyama N."/>
            <person name="Kunihiro T."/>
            <person name="Iino T."/>
            <person name="Yuki M."/>
            <person name="Ohkuma M."/>
        </authorList>
    </citation>
    <scope>NUCLEOTIDE SEQUENCE [LARGE SCALE GENOMIC DNA]</scope>
    <source>
        <strain evidence="1 2">4NBBH2</strain>
    </source>
</reference>
<sequence length="145" mass="16347">MVWEEVADTDRAHRSVAVQLLKRPPRSRVDRLAGNRLFMRRGPVNHVEVEVRGAEKRRAFPEGLQRFLVPPVRVPDFVDQKKVTPGNTGIPHGDAYGTLVPIDRRGVDQTIAGMNSVAKRIEERVALRTCHEPIPRQGILTPFDS</sequence>
<gene>
    <name evidence="1" type="ORF">MESMUL_16930</name>
</gene>
<protein>
    <submittedName>
        <fullName evidence="1">Uncharacterized protein</fullName>
    </submittedName>
</protein>